<dbReference type="PaxDb" id="2903-EOD37279"/>
<dbReference type="AlphaFoldDB" id="A0A0D3KNE4"/>
<protein>
    <submittedName>
        <fullName evidence="1">Uncharacterized protein</fullName>
    </submittedName>
</protein>
<proteinExistence type="predicted"/>
<reference evidence="1" key="2">
    <citation type="submission" date="2024-10" db="UniProtKB">
        <authorList>
            <consortium name="EnsemblProtists"/>
        </authorList>
    </citation>
    <scope>IDENTIFICATION</scope>
</reference>
<organism evidence="1 2">
    <name type="scientific">Emiliania huxleyi (strain CCMP1516)</name>
    <dbReference type="NCBI Taxonomy" id="280463"/>
    <lineage>
        <taxon>Eukaryota</taxon>
        <taxon>Haptista</taxon>
        <taxon>Haptophyta</taxon>
        <taxon>Prymnesiophyceae</taxon>
        <taxon>Isochrysidales</taxon>
        <taxon>Noelaerhabdaceae</taxon>
        <taxon>Emiliania</taxon>
    </lineage>
</organism>
<evidence type="ECO:0000313" key="2">
    <source>
        <dbReference type="Proteomes" id="UP000013827"/>
    </source>
</evidence>
<dbReference type="HOGENOM" id="CLU_957905_0_0_1"/>
<sequence length="291" mass="30206">MFALLVAGPAAPTIGARAAANDETPAGDNQRNVLRHQARSGLFASTPSPVGASILGGATSDTPAPCPGSLPDSCPSGYQSVVAGCYQAPACPAGSEEILTICYASCPSGYTVSLDIFCKSIPAHWYDIPHSVSRPKVPKTNGVGLKAFECPPGTRLAGAKAIGISVGYCYQDSCFDQTIGGEVVNAVGDIGSLFTSSYANYENIEKIEECLKANMNNFADPWPGIETAVKQMFSSTTGFISIGYDAFHSFVEPSLQTGLLDVDTFVGFLTSSYRVSVTALGATAGDNANLT</sequence>
<dbReference type="GeneID" id="17282549"/>
<dbReference type="Proteomes" id="UP000013827">
    <property type="component" value="Unassembled WGS sequence"/>
</dbReference>
<dbReference type="EnsemblProtists" id="EOD37279">
    <property type="protein sequence ID" value="EOD37279"/>
    <property type="gene ID" value="EMIHUDRAFT_109923"/>
</dbReference>
<dbReference type="RefSeq" id="XP_005789708.1">
    <property type="nucleotide sequence ID" value="XM_005789651.1"/>
</dbReference>
<dbReference type="KEGG" id="ehx:EMIHUDRAFT_109923"/>
<accession>A0A0D3KNE4</accession>
<evidence type="ECO:0000313" key="1">
    <source>
        <dbReference type="EnsemblProtists" id="EOD37279"/>
    </source>
</evidence>
<name>A0A0D3KNE4_EMIH1</name>
<keyword evidence="2" id="KW-1185">Reference proteome</keyword>
<reference evidence="2" key="1">
    <citation type="journal article" date="2013" name="Nature">
        <title>Pan genome of the phytoplankton Emiliania underpins its global distribution.</title>
        <authorList>
            <person name="Read B.A."/>
            <person name="Kegel J."/>
            <person name="Klute M.J."/>
            <person name="Kuo A."/>
            <person name="Lefebvre S.C."/>
            <person name="Maumus F."/>
            <person name="Mayer C."/>
            <person name="Miller J."/>
            <person name="Monier A."/>
            <person name="Salamov A."/>
            <person name="Young J."/>
            <person name="Aguilar M."/>
            <person name="Claverie J.M."/>
            <person name="Frickenhaus S."/>
            <person name="Gonzalez K."/>
            <person name="Herman E.K."/>
            <person name="Lin Y.C."/>
            <person name="Napier J."/>
            <person name="Ogata H."/>
            <person name="Sarno A.F."/>
            <person name="Shmutz J."/>
            <person name="Schroeder D."/>
            <person name="de Vargas C."/>
            <person name="Verret F."/>
            <person name="von Dassow P."/>
            <person name="Valentin K."/>
            <person name="Van de Peer Y."/>
            <person name="Wheeler G."/>
            <person name="Dacks J.B."/>
            <person name="Delwiche C.F."/>
            <person name="Dyhrman S.T."/>
            <person name="Glockner G."/>
            <person name="John U."/>
            <person name="Richards T."/>
            <person name="Worden A.Z."/>
            <person name="Zhang X."/>
            <person name="Grigoriev I.V."/>
            <person name="Allen A.E."/>
            <person name="Bidle K."/>
            <person name="Borodovsky M."/>
            <person name="Bowler C."/>
            <person name="Brownlee C."/>
            <person name="Cock J.M."/>
            <person name="Elias M."/>
            <person name="Gladyshev V.N."/>
            <person name="Groth M."/>
            <person name="Guda C."/>
            <person name="Hadaegh A."/>
            <person name="Iglesias-Rodriguez M.D."/>
            <person name="Jenkins J."/>
            <person name="Jones B.M."/>
            <person name="Lawson T."/>
            <person name="Leese F."/>
            <person name="Lindquist E."/>
            <person name="Lobanov A."/>
            <person name="Lomsadze A."/>
            <person name="Malik S.B."/>
            <person name="Marsh M.E."/>
            <person name="Mackinder L."/>
            <person name="Mock T."/>
            <person name="Mueller-Roeber B."/>
            <person name="Pagarete A."/>
            <person name="Parker M."/>
            <person name="Probert I."/>
            <person name="Quesneville H."/>
            <person name="Raines C."/>
            <person name="Rensing S.A."/>
            <person name="Riano-Pachon D.M."/>
            <person name="Richier S."/>
            <person name="Rokitta S."/>
            <person name="Shiraiwa Y."/>
            <person name="Soanes D.M."/>
            <person name="van der Giezen M."/>
            <person name="Wahlund T.M."/>
            <person name="Williams B."/>
            <person name="Wilson W."/>
            <person name="Wolfe G."/>
            <person name="Wurch L.L."/>
        </authorList>
    </citation>
    <scope>NUCLEOTIDE SEQUENCE</scope>
</reference>